<dbReference type="AlphaFoldDB" id="A0A562MZ97"/>
<accession>A0A562MZ97</accession>
<dbReference type="EMBL" id="VLKT01000053">
    <property type="protein sequence ID" value="TWI25242.1"/>
    <property type="molecule type" value="Genomic_DNA"/>
</dbReference>
<proteinExistence type="predicted"/>
<comment type="caution">
    <text evidence="1">The sequence shown here is derived from an EMBL/GenBank/DDBJ whole genome shotgun (WGS) entry which is preliminary data.</text>
</comment>
<dbReference type="Proteomes" id="UP000317122">
    <property type="component" value="Unassembled WGS sequence"/>
</dbReference>
<evidence type="ECO:0000313" key="2">
    <source>
        <dbReference type="Proteomes" id="UP000317122"/>
    </source>
</evidence>
<keyword evidence="2" id="KW-1185">Reference proteome</keyword>
<name>A0A562MZ97_9HYPH</name>
<sequence length="52" mass="5971">MNSKSHPRFDPHALRGLVGDAVFARGEAYFQDGMVDILARLMHDDPSERRRM</sequence>
<reference evidence="1 2" key="1">
    <citation type="journal article" date="2015" name="Stand. Genomic Sci.">
        <title>Genomic Encyclopedia of Bacterial and Archaeal Type Strains, Phase III: the genomes of soil and plant-associated and newly described type strains.</title>
        <authorList>
            <person name="Whitman W.B."/>
            <person name="Woyke T."/>
            <person name="Klenk H.P."/>
            <person name="Zhou Y."/>
            <person name="Lilburn T.G."/>
            <person name="Beck B.J."/>
            <person name="De Vos P."/>
            <person name="Vandamme P."/>
            <person name="Eisen J.A."/>
            <person name="Garrity G."/>
            <person name="Hugenholtz P."/>
            <person name="Kyrpides N.C."/>
        </authorList>
    </citation>
    <scope>NUCLEOTIDE SEQUENCE [LARGE SCALE GENOMIC DNA]</scope>
    <source>
        <strain evidence="1 2">CGMCC 1.2546</strain>
    </source>
</reference>
<gene>
    <name evidence="1" type="ORF">IQ26_06164</name>
</gene>
<protein>
    <submittedName>
        <fullName evidence="1">Uncharacterized protein</fullName>
    </submittedName>
</protein>
<evidence type="ECO:0000313" key="1">
    <source>
        <dbReference type="EMBL" id="TWI25242.1"/>
    </source>
</evidence>
<organism evidence="1 2">
    <name type="scientific">Mesorhizobium tianshanense</name>
    <dbReference type="NCBI Taxonomy" id="39844"/>
    <lineage>
        <taxon>Bacteria</taxon>
        <taxon>Pseudomonadati</taxon>
        <taxon>Pseudomonadota</taxon>
        <taxon>Alphaproteobacteria</taxon>
        <taxon>Hyphomicrobiales</taxon>
        <taxon>Phyllobacteriaceae</taxon>
        <taxon>Mesorhizobium</taxon>
    </lineage>
</organism>